<accession>A0A383CNK4</accession>
<keyword evidence="2" id="KW-0560">Oxidoreductase</keyword>
<dbReference type="InterPro" id="IPR009014">
    <property type="entry name" value="Transketo_C/PFOR_II"/>
</dbReference>
<sequence>FEDKMMYNDSGAVPEEDDFLIPFGEADLKRPGDDLTIVATSSMVIAALEAAEQLAAQGLEAEVIDPRTLVPLDKETLLASLRKTGYALVVDEGVERYGASAELAAILNAEAFDYLDAPVLRIGAAAVPIPFSPPLELRTIPNVEQIVETVLSQRR</sequence>
<dbReference type="InterPro" id="IPR033248">
    <property type="entry name" value="Transketolase_C"/>
</dbReference>
<protein>
    <recommendedName>
        <fullName evidence="4">Transketolase C-terminal domain-containing protein</fullName>
    </recommendedName>
</protein>
<organism evidence="5">
    <name type="scientific">marine metagenome</name>
    <dbReference type="NCBI Taxonomy" id="408172"/>
    <lineage>
        <taxon>unclassified sequences</taxon>
        <taxon>metagenomes</taxon>
        <taxon>ecological metagenomes</taxon>
    </lineage>
</organism>
<dbReference type="GO" id="GO:0016491">
    <property type="term" value="F:oxidoreductase activity"/>
    <property type="evidence" value="ECO:0007669"/>
    <property type="project" value="UniProtKB-KW"/>
</dbReference>
<evidence type="ECO:0000256" key="3">
    <source>
        <dbReference type="ARBA" id="ARBA00023052"/>
    </source>
</evidence>
<dbReference type="SUPFAM" id="SSF52922">
    <property type="entry name" value="TK C-terminal domain-like"/>
    <property type="match status" value="1"/>
</dbReference>
<evidence type="ECO:0000256" key="1">
    <source>
        <dbReference type="ARBA" id="ARBA00001964"/>
    </source>
</evidence>
<comment type="cofactor">
    <cofactor evidence="1">
        <name>thiamine diphosphate</name>
        <dbReference type="ChEBI" id="CHEBI:58937"/>
    </cofactor>
</comment>
<name>A0A383CNK4_9ZZZZ</name>
<gene>
    <name evidence="5" type="ORF">METZ01_LOCUS486464</name>
</gene>
<dbReference type="Gene3D" id="3.40.50.920">
    <property type="match status" value="1"/>
</dbReference>
<dbReference type="AlphaFoldDB" id="A0A383CNK4"/>
<evidence type="ECO:0000256" key="2">
    <source>
        <dbReference type="ARBA" id="ARBA00023002"/>
    </source>
</evidence>
<dbReference type="Pfam" id="PF02780">
    <property type="entry name" value="Transketolase_C"/>
    <property type="match status" value="1"/>
</dbReference>
<proteinExistence type="predicted"/>
<feature type="domain" description="Transketolase C-terminal" evidence="4">
    <location>
        <begin position="24"/>
        <end position="146"/>
    </location>
</feature>
<feature type="non-terminal residue" evidence="5">
    <location>
        <position position="1"/>
    </location>
</feature>
<keyword evidence="3" id="KW-0786">Thiamine pyrophosphate</keyword>
<dbReference type="FunFam" id="3.40.50.920:FF:000001">
    <property type="entry name" value="Pyruvate dehydrogenase E1 beta subunit"/>
    <property type="match status" value="1"/>
</dbReference>
<dbReference type="PANTHER" id="PTHR43257">
    <property type="entry name" value="PYRUVATE DEHYDROGENASE E1 COMPONENT BETA SUBUNIT"/>
    <property type="match status" value="1"/>
</dbReference>
<evidence type="ECO:0000259" key="4">
    <source>
        <dbReference type="Pfam" id="PF02780"/>
    </source>
</evidence>
<dbReference type="PANTHER" id="PTHR43257:SF2">
    <property type="entry name" value="PYRUVATE DEHYDROGENASE E1 COMPONENT SUBUNIT BETA"/>
    <property type="match status" value="1"/>
</dbReference>
<evidence type="ECO:0000313" key="5">
    <source>
        <dbReference type="EMBL" id="SVE33610.1"/>
    </source>
</evidence>
<reference evidence="5" key="1">
    <citation type="submission" date="2018-05" db="EMBL/GenBank/DDBJ databases">
        <authorList>
            <person name="Lanie J.A."/>
            <person name="Ng W.-L."/>
            <person name="Kazmierczak K.M."/>
            <person name="Andrzejewski T.M."/>
            <person name="Davidsen T.M."/>
            <person name="Wayne K.J."/>
            <person name="Tettelin H."/>
            <person name="Glass J.I."/>
            <person name="Rusch D."/>
            <person name="Podicherti R."/>
            <person name="Tsui H.-C.T."/>
            <person name="Winkler M.E."/>
        </authorList>
    </citation>
    <scope>NUCLEOTIDE SEQUENCE</scope>
</reference>
<dbReference type="EMBL" id="UINC01210236">
    <property type="protein sequence ID" value="SVE33610.1"/>
    <property type="molecule type" value="Genomic_DNA"/>
</dbReference>